<evidence type="ECO:0000313" key="1">
    <source>
        <dbReference type="EMBL" id="KAK8996825.1"/>
    </source>
</evidence>
<proteinExistence type="predicted"/>
<dbReference type="Proteomes" id="UP001396334">
    <property type="component" value="Unassembled WGS sequence"/>
</dbReference>
<accession>A0ABR2Q8K6</accession>
<dbReference type="EMBL" id="JBBPBN010000043">
    <property type="protein sequence ID" value="KAK8996825.1"/>
    <property type="molecule type" value="Genomic_DNA"/>
</dbReference>
<evidence type="ECO:0000313" key="2">
    <source>
        <dbReference type="Proteomes" id="UP001396334"/>
    </source>
</evidence>
<gene>
    <name evidence="1" type="ORF">V6N11_020321</name>
</gene>
<name>A0ABR2Q8K6_9ROSI</name>
<keyword evidence="2" id="KW-1185">Reference proteome</keyword>
<comment type="caution">
    <text evidence="1">The sequence shown here is derived from an EMBL/GenBank/DDBJ whole genome shotgun (WGS) entry which is preliminary data.</text>
</comment>
<protein>
    <submittedName>
        <fullName evidence="1">Uncharacterized protein</fullName>
    </submittedName>
</protein>
<organism evidence="1 2">
    <name type="scientific">Hibiscus sabdariffa</name>
    <name type="common">roselle</name>
    <dbReference type="NCBI Taxonomy" id="183260"/>
    <lineage>
        <taxon>Eukaryota</taxon>
        <taxon>Viridiplantae</taxon>
        <taxon>Streptophyta</taxon>
        <taxon>Embryophyta</taxon>
        <taxon>Tracheophyta</taxon>
        <taxon>Spermatophyta</taxon>
        <taxon>Magnoliopsida</taxon>
        <taxon>eudicotyledons</taxon>
        <taxon>Gunneridae</taxon>
        <taxon>Pentapetalae</taxon>
        <taxon>rosids</taxon>
        <taxon>malvids</taxon>
        <taxon>Malvales</taxon>
        <taxon>Malvaceae</taxon>
        <taxon>Malvoideae</taxon>
        <taxon>Hibiscus</taxon>
    </lineage>
</organism>
<sequence length="172" mass="19606">MLMLKLHNVWGQMFRFQALCATMRWSHWVRRWQILFSQLLMLERLSTPSALMRQALDEVRAMGFVNANSVVDCELVPCSNKELSWEARVDLANDNYEAGVGDREYLENNIRFSQNLKEQGVKRTAILPYLRLGVLLHGRTVVSGRSGYVSGLEAGAWCLGCHLVPSTKNYNA</sequence>
<reference evidence="1 2" key="1">
    <citation type="journal article" date="2024" name="G3 (Bethesda)">
        <title>Genome assembly of Hibiscus sabdariffa L. provides insights into metabolisms of medicinal natural products.</title>
        <authorList>
            <person name="Kim T."/>
        </authorList>
    </citation>
    <scope>NUCLEOTIDE SEQUENCE [LARGE SCALE GENOMIC DNA]</scope>
    <source>
        <strain evidence="1">TK-2024</strain>
        <tissue evidence="1">Old leaves</tissue>
    </source>
</reference>